<feature type="compositionally biased region" description="Gly residues" evidence="1">
    <location>
        <begin position="230"/>
        <end position="247"/>
    </location>
</feature>
<evidence type="ECO:0000259" key="2">
    <source>
        <dbReference type="PROSITE" id="PS51140"/>
    </source>
</evidence>
<feature type="region of interest" description="Disordered" evidence="1">
    <location>
        <begin position="113"/>
        <end position="178"/>
    </location>
</feature>
<feature type="compositionally biased region" description="Polar residues" evidence="1">
    <location>
        <begin position="359"/>
        <end position="368"/>
    </location>
</feature>
<protein>
    <recommendedName>
        <fullName evidence="2">CUE domain-containing protein</fullName>
    </recommendedName>
</protein>
<feature type="compositionally biased region" description="Low complexity" evidence="1">
    <location>
        <begin position="272"/>
        <end position="281"/>
    </location>
</feature>
<dbReference type="InterPro" id="IPR009060">
    <property type="entry name" value="UBA-like_sf"/>
</dbReference>
<feature type="compositionally biased region" description="Polar residues" evidence="1">
    <location>
        <begin position="286"/>
        <end position="299"/>
    </location>
</feature>
<gene>
    <name evidence="3" type="ORF">EHS25_004709</name>
</gene>
<dbReference type="PANTHER" id="PTHR16461:SF5">
    <property type="entry name" value="TOLL-INTERACTING PROTEIN"/>
    <property type="match status" value="1"/>
</dbReference>
<dbReference type="PANTHER" id="PTHR16461">
    <property type="entry name" value="TOLL-INTERACTING PROTEIN"/>
    <property type="match status" value="1"/>
</dbReference>
<organism evidence="3 4">
    <name type="scientific">Saitozyma podzolica</name>
    <dbReference type="NCBI Taxonomy" id="1890683"/>
    <lineage>
        <taxon>Eukaryota</taxon>
        <taxon>Fungi</taxon>
        <taxon>Dikarya</taxon>
        <taxon>Basidiomycota</taxon>
        <taxon>Agaricomycotina</taxon>
        <taxon>Tremellomycetes</taxon>
        <taxon>Tremellales</taxon>
        <taxon>Trimorphomycetaceae</taxon>
        <taxon>Saitozyma</taxon>
    </lineage>
</organism>
<reference evidence="3 4" key="1">
    <citation type="submission" date="2018-11" db="EMBL/GenBank/DDBJ databases">
        <title>Genome sequence of Saitozyma podzolica DSM 27192.</title>
        <authorList>
            <person name="Aliyu H."/>
            <person name="Gorte O."/>
            <person name="Ochsenreither K."/>
        </authorList>
    </citation>
    <scope>NUCLEOTIDE SEQUENCE [LARGE SCALE GENOMIC DNA]</scope>
    <source>
        <strain evidence="3 4">DSM 27192</strain>
    </source>
</reference>
<feature type="compositionally biased region" description="Low complexity" evidence="1">
    <location>
        <begin position="144"/>
        <end position="159"/>
    </location>
</feature>
<dbReference type="SUPFAM" id="SSF46934">
    <property type="entry name" value="UBA-like"/>
    <property type="match status" value="1"/>
</dbReference>
<proteinExistence type="predicted"/>
<dbReference type="PROSITE" id="PS51140">
    <property type="entry name" value="CUE"/>
    <property type="match status" value="1"/>
</dbReference>
<dbReference type="EMBL" id="RSCD01000002">
    <property type="protein sequence ID" value="RSH94903.1"/>
    <property type="molecule type" value="Genomic_DNA"/>
</dbReference>
<comment type="caution">
    <text evidence="3">The sequence shown here is derived from an EMBL/GenBank/DDBJ whole genome shotgun (WGS) entry which is preliminary data.</text>
</comment>
<dbReference type="Proteomes" id="UP000279259">
    <property type="component" value="Unassembled WGS sequence"/>
</dbReference>
<dbReference type="CDD" id="cd14279">
    <property type="entry name" value="CUE"/>
    <property type="match status" value="1"/>
</dbReference>
<feature type="compositionally biased region" description="Basic and acidic residues" evidence="1">
    <location>
        <begin position="212"/>
        <end position="225"/>
    </location>
</feature>
<evidence type="ECO:0000313" key="3">
    <source>
        <dbReference type="EMBL" id="RSH94903.1"/>
    </source>
</evidence>
<feature type="region of interest" description="Disordered" evidence="1">
    <location>
        <begin position="1"/>
        <end position="42"/>
    </location>
</feature>
<dbReference type="GO" id="GO:0005737">
    <property type="term" value="C:cytoplasm"/>
    <property type="evidence" value="ECO:0007669"/>
    <property type="project" value="TreeGrafter"/>
</dbReference>
<dbReference type="OrthoDB" id="9942608at2759"/>
<dbReference type="FunFam" id="1.10.8.10:FF:000064">
    <property type="entry name" value="Similar to CUE domain-containing protein"/>
    <property type="match status" value="1"/>
</dbReference>
<dbReference type="InterPro" id="IPR003892">
    <property type="entry name" value="CUE"/>
</dbReference>
<dbReference type="GO" id="GO:0043130">
    <property type="term" value="F:ubiquitin binding"/>
    <property type="evidence" value="ECO:0007669"/>
    <property type="project" value="InterPro"/>
</dbReference>
<dbReference type="GO" id="GO:0031624">
    <property type="term" value="F:ubiquitin conjugating enzyme binding"/>
    <property type="evidence" value="ECO:0007669"/>
    <property type="project" value="TreeGrafter"/>
</dbReference>
<feature type="compositionally biased region" description="Basic and acidic residues" evidence="1">
    <location>
        <begin position="262"/>
        <end position="271"/>
    </location>
</feature>
<dbReference type="STRING" id="1890683.A0A427YUT0"/>
<keyword evidence="4" id="KW-1185">Reference proteome</keyword>
<feature type="domain" description="CUE" evidence="2">
    <location>
        <begin position="40"/>
        <end position="83"/>
    </location>
</feature>
<feature type="compositionally biased region" description="Low complexity" evidence="1">
    <location>
        <begin position="10"/>
        <end position="34"/>
    </location>
</feature>
<feature type="region of interest" description="Disordered" evidence="1">
    <location>
        <begin position="200"/>
        <end position="421"/>
    </location>
</feature>
<dbReference type="Gene3D" id="1.10.8.10">
    <property type="entry name" value="DNA helicase RuvA subunit, C-terminal domain"/>
    <property type="match status" value="1"/>
</dbReference>
<dbReference type="GO" id="GO:0006511">
    <property type="term" value="P:ubiquitin-dependent protein catabolic process"/>
    <property type="evidence" value="ECO:0007669"/>
    <property type="project" value="TreeGrafter"/>
</dbReference>
<sequence>MSASPPPKDAVPSPARTPTPTSRSSAAAPVVPVTTAPPPSADPKVAELQVMFPSIDVSVIEIVLESCGGSQDRAIEQLLAMTDPNFKPDELHSARQEEASQLDLDAQFARSLQMQDEEDMRQRQQSGGPPGALPYQPRVRRNRPQGQQTQGQDQSYQPQYEHEQQRDGQNPAGMLMMEEKLGQFAEAAGNTINSFWSKAKSKYSDFQAQQAQRREAEDRAAREAEWEQGQQGGSTWGGGQVPGGNRGGQQNFAQQRGGGLWEDSRSFDSRSESVSSESTFEPPTPAQQTVPLRQSTGRWQPSDAYEDPMPPPRPVSGSPGAREGAGRRSPGVGSPDKATAGKIDPAKLGILPKKRVDLFSTSPSSAPTLANHDDPNPSLPNAKGPESLVSKIPPTPPAENPYKLEDSDDELEYTRNPFDEK</sequence>
<dbReference type="AlphaFoldDB" id="A0A427YUT0"/>
<accession>A0A427YUT0</accession>
<dbReference type="SMART" id="SM00546">
    <property type="entry name" value="CUE"/>
    <property type="match status" value="1"/>
</dbReference>
<name>A0A427YUT0_9TREE</name>
<evidence type="ECO:0000313" key="4">
    <source>
        <dbReference type="Proteomes" id="UP000279259"/>
    </source>
</evidence>
<evidence type="ECO:0000256" key="1">
    <source>
        <dbReference type="SAM" id="MobiDB-lite"/>
    </source>
</evidence>
<dbReference type="Pfam" id="PF02845">
    <property type="entry name" value="CUE"/>
    <property type="match status" value="1"/>
</dbReference>